<evidence type="ECO:0000313" key="2">
    <source>
        <dbReference type="EMBL" id="VEL42475.1"/>
    </source>
</evidence>
<name>A0A3S5BC09_9PLAT</name>
<gene>
    <name evidence="2" type="ORF">PXEA_LOCUS35915</name>
</gene>
<evidence type="ECO:0000313" key="3">
    <source>
        <dbReference type="Proteomes" id="UP000784294"/>
    </source>
</evidence>
<accession>A0A3S5BC09</accession>
<comment type="caution">
    <text evidence="2">The sequence shown here is derived from an EMBL/GenBank/DDBJ whole genome shotgun (WGS) entry which is preliminary data.</text>
</comment>
<evidence type="ECO:0000256" key="1">
    <source>
        <dbReference type="SAM" id="MobiDB-lite"/>
    </source>
</evidence>
<dbReference type="Proteomes" id="UP000784294">
    <property type="component" value="Unassembled WGS sequence"/>
</dbReference>
<feature type="region of interest" description="Disordered" evidence="1">
    <location>
        <begin position="77"/>
        <end position="119"/>
    </location>
</feature>
<dbReference type="AlphaFoldDB" id="A0A3S5BC09"/>
<keyword evidence="3" id="KW-1185">Reference proteome</keyword>
<reference evidence="2" key="1">
    <citation type="submission" date="2018-11" db="EMBL/GenBank/DDBJ databases">
        <authorList>
            <consortium name="Pathogen Informatics"/>
        </authorList>
    </citation>
    <scope>NUCLEOTIDE SEQUENCE</scope>
</reference>
<organism evidence="2 3">
    <name type="scientific">Protopolystoma xenopodis</name>
    <dbReference type="NCBI Taxonomy" id="117903"/>
    <lineage>
        <taxon>Eukaryota</taxon>
        <taxon>Metazoa</taxon>
        <taxon>Spiralia</taxon>
        <taxon>Lophotrochozoa</taxon>
        <taxon>Platyhelminthes</taxon>
        <taxon>Monogenea</taxon>
        <taxon>Polyopisthocotylea</taxon>
        <taxon>Polystomatidea</taxon>
        <taxon>Polystomatidae</taxon>
        <taxon>Protopolystoma</taxon>
    </lineage>
</organism>
<protein>
    <submittedName>
        <fullName evidence="2">Uncharacterized protein</fullName>
    </submittedName>
</protein>
<sequence>MFRMPVFAASLVKLANSSVVRRSRDEKSRLPRLVWFACRHTDILSGSDAGSSPVHPMLLLLLPLVLLILQVPANHGFEGAPVATPRVSFGSFDTTSRGPRDHGGASEHDELDEPDGLNELDELDKLDGLEELEEFDVFKELDKHDALDELNKLD</sequence>
<feature type="compositionally biased region" description="Acidic residues" evidence="1">
    <location>
        <begin position="109"/>
        <end position="119"/>
    </location>
</feature>
<dbReference type="EMBL" id="CAAALY010274588">
    <property type="protein sequence ID" value="VEL42475.1"/>
    <property type="molecule type" value="Genomic_DNA"/>
</dbReference>
<proteinExistence type="predicted"/>
<feature type="compositionally biased region" description="Basic and acidic residues" evidence="1">
    <location>
        <begin position="98"/>
        <end position="108"/>
    </location>
</feature>